<evidence type="ECO:0000313" key="3">
    <source>
        <dbReference type="Proteomes" id="UP000499080"/>
    </source>
</evidence>
<proteinExistence type="predicted"/>
<dbReference type="EMBL" id="BGPR01049740">
    <property type="protein sequence ID" value="GBO26737.1"/>
    <property type="molecule type" value="Genomic_DNA"/>
</dbReference>
<feature type="domain" description="GOLD" evidence="1">
    <location>
        <begin position="44"/>
        <end position="154"/>
    </location>
</feature>
<name>A0A4Y2VSH9_ARAVE</name>
<evidence type="ECO:0000259" key="1">
    <source>
        <dbReference type="PROSITE" id="PS50866"/>
    </source>
</evidence>
<accession>A0A4Y2VSH9</accession>
<dbReference type="SUPFAM" id="SSF101576">
    <property type="entry name" value="Supernatant protein factor (SPF), C-terminal domain"/>
    <property type="match status" value="1"/>
</dbReference>
<dbReference type="Gene3D" id="3.40.525.10">
    <property type="entry name" value="CRAL-TRIO lipid binding domain"/>
    <property type="match status" value="1"/>
</dbReference>
<gene>
    <name evidence="2" type="primary">Sec14l4_10</name>
    <name evidence="2" type="ORF">AVEN_59091_1</name>
</gene>
<dbReference type="InterPro" id="IPR009038">
    <property type="entry name" value="GOLD_dom"/>
</dbReference>
<evidence type="ECO:0000313" key="2">
    <source>
        <dbReference type="EMBL" id="GBO26737.1"/>
    </source>
</evidence>
<dbReference type="InterPro" id="IPR036865">
    <property type="entry name" value="CRAL-TRIO_dom_sf"/>
</dbReference>
<dbReference type="PANTHER" id="PTHR23324:SF83">
    <property type="entry name" value="SEC14-LIKE PROTEIN 2"/>
    <property type="match status" value="1"/>
</dbReference>
<dbReference type="PROSITE" id="PS50866">
    <property type="entry name" value="GOLD"/>
    <property type="match status" value="1"/>
</dbReference>
<dbReference type="Proteomes" id="UP000499080">
    <property type="component" value="Unassembled WGS sequence"/>
</dbReference>
<comment type="caution">
    <text evidence="2">The sequence shown here is derived from an EMBL/GenBank/DDBJ whole genome shotgun (WGS) entry which is preliminary data.</text>
</comment>
<dbReference type="InterPro" id="IPR051064">
    <property type="entry name" value="SEC14/CRAL-TRIO_domain"/>
</dbReference>
<dbReference type="GO" id="GO:0005737">
    <property type="term" value="C:cytoplasm"/>
    <property type="evidence" value="ECO:0007669"/>
    <property type="project" value="TreeGrafter"/>
</dbReference>
<protein>
    <submittedName>
        <fullName evidence="2">SEC14-like protein 4</fullName>
    </submittedName>
</protein>
<dbReference type="Gene3D" id="2.60.120.680">
    <property type="entry name" value="GOLD domain"/>
    <property type="match status" value="1"/>
</dbReference>
<dbReference type="AlphaFoldDB" id="A0A4Y2VSH9"/>
<dbReference type="InterPro" id="IPR036598">
    <property type="entry name" value="GOLD_dom_sf"/>
</dbReference>
<keyword evidence="3" id="KW-1185">Reference proteome</keyword>
<reference evidence="2 3" key="1">
    <citation type="journal article" date="2019" name="Sci. Rep.">
        <title>Orb-weaving spider Araneus ventricosus genome elucidates the spidroin gene catalogue.</title>
        <authorList>
            <person name="Kono N."/>
            <person name="Nakamura H."/>
            <person name="Ohtoshi R."/>
            <person name="Moran D.A.P."/>
            <person name="Shinohara A."/>
            <person name="Yoshida Y."/>
            <person name="Fujiwara M."/>
            <person name="Mori M."/>
            <person name="Tomita M."/>
            <person name="Arakawa K."/>
        </authorList>
    </citation>
    <scope>NUCLEOTIDE SEQUENCE [LARGE SCALE GENOMIC DNA]</scope>
</reference>
<sequence length="166" mass="19053">GWQEELKKDIGVENLPEFLGGNVTDAQVTHGGTIPTKYYAHRDRKSFSKLPGVKRLVVNRRSKENIKLEVDQPGSNIEWDFDVKNKDISFSLIYEDPENETEDGEEIVPKQRVDTIVSSESGIVKCEKPGTYVLQFDNSFSWMHNKIIYYYASVVDPNDIIHEEDD</sequence>
<feature type="non-terminal residue" evidence="2">
    <location>
        <position position="1"/>
    </location>
</feature>
<organism evidence="2 3">
    <name type="scientific">Araneus ventricosus</name>
    <name type="common">Orbweaver spider</name>
    <name type="synonym">Epeira ventricosa</name>
    <dbReference type="NCBI Taxonomy" id="182803"/>
    <lineage>
        <taxon>Eukaryota</taxon>
        <taxon>Metazoa</taxon>
        <taxon>Ecdysozoa</taxon>
        <taxon>Arthropoda</taxon>
        <taxon>Chelicerata</taxon>
        <taxon>Arachnida</taxon>
        <taxon>Araneae</taxon>
        <taxon>Araneomorphae</taxon>
        <taxon>Entelegynae</taxon>
        <taxon>Araneoidea</taxon>
        <taxon>Araneidae</taxon>
        <taxon>Araneus</taxon>
    </lineage>
</organism>
<dbReference type="OrthoDB" id="1434354at2759"/>
<dbReference type="PANTHER" id="PTHR23324">
    <property type="entry name" value="SEC14 RELATED PROTEIN"/>
    <property type="match status" value="1"/>
</dbReference>